<evidence type="ECO:0000313" key="4">
    <source>
        <dbReference type="Proteomes" id="UP000009226"/>
    </source>
</evidence>
<dbReference type="RefSeq" id="WP_013810434.1">
    <property type="nucleotide sequence ID" value="NC_015565.1"/>
</dbReference>
<dbReference type="PANTHER" id="PTHR37423">
    <property type="entry name" value="SOLUBLE LYTIC MUREIN TRANSGLYCOSYLASE-RELATED"/>
    <property type="match status" value="1"/>
</dbReference>
<dbReference type="AlphaFoldDB" id="F6B8P6"/>
<accession>F6B8P6</accession>
<dbReference type="Pfam" id="PF01464">
    <property type="entry name" value="SLT"/>
    <property type="match status" value="1"/>
</dbReference>
<feature type="domain" description="Transglycosylase SLT" evidence="2">
    <location>
        <begin position="88"/>
        <end position="194"/>
    </location>
</feature>
<evidence type="ECO:0000259" key="2">
    <source>
        <dbReference type="Pfam" id="PF01464"/>
    </source>
</evidence>
<dbReference type="InterPro" id="IPR023346">
    <property type="entry name" value="Lysozyme-like_dom_sf"/>
</dbReference>
<dbReference type="GO" id="GO:0008933">
    <property type="term" value="F:peptidoglycan lytic transglycosylase activity"/>
    <property type="evidence" value="ECO:0007669"/>
    <property type="project" value="InterPro"/>
</dbReference>
<comment type="similarity">
    <text evidence="1">Belongs to the transglycosylase Slt family.</text>
</comment>
<dbReference type="InterPro" id="IPR008258">
    <property type="entry name" value="Transglycosylase_SLT_dom_1"/>
</dbReference>
<protein>
    <submittedName>
        <fullName evidence="3">Lytic transglycosylase catalytic</fullName>
    </submittedName>
</protein>
<dbReference type="HOGENOM" id="CLU_065765_4_4_9"/>
<sequence length="209" mass="22219">MAQLIRLQALDRTLNFDNSGDQKESGQFALLLAKMMAAEAGSPAAGMNLKPTVRMVEVPYWHGKAAQAGAQAATNFAAGGVKQYEAAIERAALRHGVDPALCKAVARAESGFNPLATSKAGAMGLMQLMPGTARSLGVDNPYDPEQNADAGVRYIKSLLNKYNGDIRLALAAYNAGPAAVDKYKGIPPYKETINYVQTVTGYHRQYLGG</sequence>
<dbReference type="PANTHER" id="PTHR37423:SF2">
    <property type="entry name" value="MEMBRANE-BOUND LYTIC MUREIN TRANSGLYCOSYLASE C"/>
    <property type="match status" value="1"/>
</dbReference>
<dbReference type="InterPro" id="IPR000189">
    <property type="entry name" value="Transglyc_AS"/>
</dbReference>
<dbReference type="Gene3D" id="1.10.530.10">
    <property type="match status" value="1"/>
</dbReference>
<name>F6B8P6_DESCC</name>
<dbReference type="GO" id="GO:0016020">
    <property type="term" value="C:membrane"/>
    <property type="evidence" value="ECO:0007669"/>
    <property type="project" value="InterPro"/>
</dbReference>
<evidence type="ECO:0000313" key="3">
    <source>
        <dbReference type="EMBL" id="AEF94739.1"/>
    </source>
</evidence>
<dbReference type="EMBL" id="CP002736">
    <property type="protein sequence ID" value="AEF94739.1"/>
    <property type="molecule type" value="Genomic_DNA"/>
</dbReference>
<dbReference type="eggNOG" id="COG0741">
    <property type="taxonomic scope" value="Bacteria"/>
</dbReference>
<dbReference type="KEGG" id="dca:Desca_1895"/>
<dbReference type="PROSITE" id="PS00922">
    <property type="entry name" value="TRANSGLYCOSYLASE"/>
    <property type="match status" value="1"/>
</dbReference>
<proteinExistence type="inferred from homology"/>
<reference evidence="3" key="1">
    <citation type="submission" date="2011-05" db="EMBL/GenBank/DDBJ databases">
        <title>Complete sequence of Desulfotomaculum carboxydivorans CO-1-SRB.</title>
        <authorList>
            <consortium name="US DOE Joint Genome Institute"/>
            <person name="Lucas S."/>
            <person name="Han J."/>
            <person name="Lapidus A."/>
            <person name="Cheng J.-F."/>
            <person name="Goodwin L."/>
            <person name="Pitluck S."/>
            <person name="Peters L."/>
            <person name="Mikhailova N."/>
            <person name="Lu M."/>
            <person name="Han C."/>
            <person name="Tapia R."/>
            <person name="Land M."/>
            <person name="Hauser L."/>
            <person name="Kyrpides N."/>
            <person name="Ivanova N."/>
            <person name="Pagani I."/>
            <person name="Stams A."/>
            <person name="Plugge C."/>
            <person name="Muyzer G."/>
            <person name="Kuever J."/>
            <person name="Parshina S."/>
            <person name="Ivanova A."/>
            <person name="Nazina T."/>
            <person name="Woyke T."/>
        </authorList>
    </citation>
    <scope>NUCLEOTIDE SEQUENCE [LARGE SCALE GENOMIC DNA]</scope>
    <source>
        <strain evidence="3">CO-1-SRB</strain>
    </source>
</reference>
<dbReference type="GO" id="GO:0000270">
    <property type="term" value="P:peptidoglycan metabolic process"/>
    <property type="evidence" value="ECO:0007669"/>
    <property type="project" value="InterPro"/>
</dbReference>
<gene>
    <name evidence="3" type="ordered locus">Desca_1895</name>
</gene>
<dbReference type="Proteomes" id="UP000009226">
    <property type="component" value="Chromosome"/>
</dbReference>
<dbReference type="SUPFAM" id="SSF53955">
    <property type="entry name" value="Lysozyme-like"/>
    <property type="match status" value="1"/>
</dbReference>
<organism evidence="3 4">
    <name type="scientific">Desulfotomaculum nigrificans (strain DSM 14880 / VKM B-2319 / CO-1-SRB)</name>
    <name type="common">Desulfotomaculum carboxydivorans</name>
    <dbReference type="NCBI Taxonomy" id="868595"/>
    <lineage>
        <taxon>Bacteria</taxon>
        <taxon>Bacillati</taxon>
        <taxon>Bacillota</taxon>
        <taxon>Clostridia</taxon>
        <taxon>Eubacteriales</taxon>
        <taxon>Desulfotomaculaceae</taxon>
        <taxon>Desulfotomaculum</taxon>
    </lineage>
</organism>
<keyword evidence="4" id="KW-1185">Reference proteome</keyword>
<evidence type="ECO:0000256" key="1">
    <source>
        <dbReference type="ARBA" id="ARBA00007734"/>
    </source>
</evidence>
<dbReference type="STRING" id="868595.Desca_1895"/>
<dbReference type="CDD" id="cd00254">
    <property type="entry name" value="LT-like"/>
    <property type="match status" value="1"/>
</dbReference>